<comment type="similarity">
    <text evidence="1 9 10">Belongs to the xylose isomerase family.</text>
</comment>
<gene>
    <name evidence="9" type="primary">xylA</name>
    <name evidence="12" type="ORF">ABB29_12775</name>
</gene>
<dbReference type="AlphaFoldDB" id="A0A0R0CGM7"/>
<sequence>MSKHYFVGAKEYFPGIGQIKFEGRESDNPLAFKVYDADKLIGGKSMREHLRFAVCYWHTFCNAGHDPFGPGTRQFPWQGDTAMAGAEAKLDAAFELFSKLGVPYWCFHDIDLAPDADDIGEYQSNLSHMVALAKQRQADTGMKLLWGTANLFTHPRYMNGASTNPDFNVVARAAVQVKAALDATVELGGEHYVFWGGREGYASLHNTDMKRELEHFARFLTMARDYGRSIGLKGNFLIEPKPMEPMKHQYDFDSATVAGFLRQHGLEKDFKLNIEANHATLSGHTFEHDLQVASDHGLLGSIDANRGNAQNGWDTDQFPTDLYDTVGAMMVVLRQGGLEGGLNFDAKVRRESTDLEDLFIAHIGGMDAFARGLEVAHSLLNDSPWERWRKQRYASFDSGAGRDFEAGKLSLEDLQAIAGKQGEPTQTSGKQERYENLLNQYLLR</sequence>
<evidence type="ECO:0000256" key="2">
    <source>
        <dbReference type="ARBA" id="ARBA00011881"/>
    </source>
</evidence>
<dbReference type="PRINTS" id="PR00688">
    <property type="entry name" value="XYLOSISMRASE"/>
</dbReference>
<dbReference type="SUPFAM" id="SSF51658">
    <property type="entry name" value="Xylose isomerase-like"/>
    <property type="match status" value="1"/>
</dbReference>
<comment type="subcellular location">
    <subcellularLocation>
        <location evidence="9 11">Cytoplasm</location>
    </subcellularLocation>
</comment>
<dbReference type="NCBIfam" id="TIGR02630">
    <property type="entry name" value="xylose_isom_A"/>
    <property type="match status" value="1"/>
</dbReference>
<dbReference type="GO" id="GO:0000287">
    <property type="term" value="F:magnesium ion binding"/>
    <property type="evidence" value="ECO:0007669"/>
    <property type="project" value="UniProtKB-UniRule"/>
</dbReference>
<dbReference type="GO" id="GO:0009045">
    <property type="term" value="F:xylose isomerase activity"/>
    <property type="evidence" value="ECO:0007669"/>
    <property type="project" value="UniProtKB-UniRule"/>
</dbReference>
<comment type="subunit">
    <text evidence="2 9 11">Homotetramer.</text>
</comment>
<keyword evidence="6 9" id="KW-0413">Isomerase</keyword>
<dbReference type="PATRIC" id="fig|344882.3.peg.933"/>
<dbReference type="OrthoDB" id="9763981at2"/>
<dbReference type="Gene3D" id="3.20.20.150">
    <property type="entry name" value="Divalent-metal-dependent TIM barrel enzymes"/>
    <property type="match status" value="1"/>
</dbReference>
<evidence type="ECO:0000256" key="7">
    <source>
        <dbReference type="ARBA" id="ARBA00023277"/>
    </source>
</evidence>
<dbReference type="NCBIfam" id="NF003998">
    <property type="entry name" value="PRK05474.1"/>
    <property type="match status" value="1"/>
</dbReference>
<reference evidence="12 13" key="1">
    <citation type="submission" date="2015-05" db="EMBL/GenBank/DDBJ databases">
        <title>Genome sequencing and analysis of members of genus Stenotrophomonas.</title>
        <authorList>
            <person name="Patil P.P."/>
            <person name="Midha S."/>
            <person name="Patil P.B."/>
        </authorList>
    </citation>
    <scope>NUCLEOTIDE SEQUENCE [LARGE SCALE GENOMIC DNA]</scope>
    <source>
        <strain evidence="12 13">DSM 21858</strain>
    </source>
</reference>
<evidence type="ECO:0000256" key="9">
    <source>
        <dbReference type="HAMAP-Rule" id="MF_00455"/>
    </source>
</evidence>
<dbReference type="EMBL" id="LDJL01000013">
    <property type="protein sequence ID" value="KRG68491.1"/>
    <property type="molecule type" value="Genomic_DNA"/>
</dbReference>
<keyword evidence="13" id="KW-1185">Reference proteome</keyword>
<feature type="active site" evidence="9">
    <location>
        <position position="108"/>
    </location>
</feature>
<feature type="binding site" evidence="9">
    <location>
        <position position="303"/>
    </location>
    <ligand>
        <name>Mg(2+)</name>
        <dbReference type="ChEBI" id="CHEBI:18420"/>
        <label>1</label>
    </ligand>
</feature>
<evidence type="ECO:0000256" key="11">
    <source>
        <dbReference type="RuleBase" id="RU000610"/>
    </source>
</evidence>
<dbReference type="InterPro" id="IPR001998">
    <property type="entry name" value="Xylose_isomerase"/>
</dbReference>
<keyword evidence="9" id="KW-0963">Cytoplasm</keyword>
<keyword evidence="7 9" id="KW-0119">Carbohydrate metabolism</keyword>
<feature type="binding site" evidence="9">
    <location>
        <position position="316"/>
    </location>
    <ligand>
        <name>Mg(2+)</name>
        <dbReference type="ChEBI" id="CHEBI:18420"/>
        <label>2</label>
    </ligand>
</feature>
<comment type="caution">
    <text evidence="12">The sequence shown here is derived from an EMBL/GenBank/DDBJ whole genome shotgun (WGS) entry which is preliminary data.</text>
</comment>
<dbReference type="RefSeq" id="WP_057659696.1">
    <property type="nucleotide sequence ID" value="NZ_LDJL01000013.1"/>
</dbReference>
<dbReference type="InterPro" id="IPR036237">
    <property type="entry name" value="Xyl_isomerase-like_sf"/>
</dbReference>
<keyword evidence="5 9" id="KW-0479">Metal-binding</keyword>
<evidence type="ECO:0000313" key="12">
    <source>
        <dbReference type="EMBL" id="KRG68491.1"/>
    </source>
</evidence>
<feature type="binding site" evidence="9">
    <location>
        <position position="275"/>
    </location>
    <ligand>
        <name>Mg(2+)</name>
        <dbReference type="ChEBI" id="CHEBI:18420"/>
        <label>2</label>
    </ligand>
</feature>
<feature type="binding site" evidence="9">
    <location>
        <position position="278"/>
    </location>
    <ligand>
        <name>Mg(2+)</name>
        <dbReference type="ChEBI" id="CHEBI:18420"/>
        <label>2</label>
    </ligand>
</feature>
<evidence type="ECO:0000256" key="6">
    <source>
        <dbReference type="ARBA" id="ARBA00023235"/>
    </source>
</evidence>
<dbReference type="PANTHER" id="PTHR48408">
    <property type="match status" value="1"/>
</dbReference>
<dbReference type="PANTHER" id="PTHR48408:SF1">
    <property type="entry name" value="XYLOSE ISOMERASE"/>
    <property type="match status" value="1"/>
</dbReference>
<proteinExistence type="inferred from homology"/>
<dbReference type="InterPro" id="IPR013452">
    <property type="entry name" value="Xylose_isom_bac"/>
</dbReference>
<evidence type="ECO:0000256" key="3">
    <source>
        <dbReference type="ARBA" id="ARBA00011958"/>
    </source>
</evidence>
<evidence type="ECO:0000256" key="8">
    <source>
        <dbReference type="ARBA" id="ARBA00033659"/>
    </source>
</evidence>
<dbReference type="GO" id="GO:0042732">
    <property type="term" value="P:D-xylose metabolic process"/>
    <property type="evidence" value="ECO:0007669"/>
    <property type="project" value="UniProtKB-UniRule"/>
</dbReference>
<keyword evidence="9" id="KW-0460">Magnesium</keyword>
<feature type="binding site" evidence="9">
    <location>
        <position position="345"/>
    </location>
    <ligand>
        <name>Mg(2+)</name>
        <dbReference type="ChEBI" id="CHEBI:18420"/>
        <label>1</label>
    </ligand>
</feature>
<dbReference type="Proteomes" id="UP000052052">
    <property type="component" value="Unassembled WGS sequence"/>
</dbReference>
<evidence type="ECO:0000313" key="13">
    <source>
        <dbReference type="Proteomes" id="UP000052052"/>
    </source>
</evidence>
<feature type="binding site" evidence="9">
    <location>
        <position position="275"/>
    </location>
    <ligand>
        <name>Mg(2+)</name>
        <dbReference type="ChEBI" id="CHEBI:18420"/>
        <label>1</label>
    </ligand>
</feature>
<evidence type="ECO:0000256" key="1">
    <source>
        <dbReference type="ARBA" id="ARBA00005765"/>
    </source>
</evidence>
<dbReference type="STRING" id="344882.ABB29_12775"/>
<comment type="cofactor">
    <cofactor evidence="9">
        <name>Mg(2+)</name>
        <dbReference type="ChEBI" id="CHEBI:18420"/>
    </cofactor>
    <text evidence="9">Binds 2 magnesium ions per subunit.</text>
</comment>
<feature type="binding site" evidence="9">
    <location>
        <position position="314"/>
    </location>
    <ligand>
        <name>Mg(2+)</name>
        <dbReference type="ChEBI" id="CHEBI:18420"/>
        <label>2</label>
    </ligand>
</feature>
<organism evidence="12 13">
    <name type="scientific">Pseudoxanthomonas dokdonensis</name>
    <dbReference type="NCBI Taxonomy" id="344882"/>
    <lineage>
        <taxon>Bacteria</taxon>
        <taxon>Pseudomonadati</taxon>
        <taxon>Pseudomonadota</taxon>
        <taxon>Gammaproteobacteria</taxon>
        <taxon>Lysobacterales</taxon>
        <taxon>Lysobacteraceae</taxon>
        <taxon>Pseudoxanthomonas</taxon>
    </lineage>
</organism>
<dbReference type="HAMAP" id="MF_00455">
    <property type="entry name" value="Xylose_isom_A"/>
    <property type="match status" value="1"/>
</dbReference>
<feature type="active site" evidence="9">
    <location>
        <position position="111"/>
    </location>
</feature>
<dbReference type="EC" id="5.3.1.5" evidence="3 9"/>
<dbReference type="PROSITE" id="PS51415">
    <property type="entry name" value="XYLOSE_ISOMERASE"/>
    <property type="match status" value="1"/>
</dbReference>
<evidence type="ECO:0000256" key="4">
    <source>
        <dbReference type="ARBA" id="ARBA00022629"/>
    </source>
</evidence>
<dbReference type="GO" id="GO:0005737">
    <property type="term" value="C:cytoplasm"/>
    <property type="evidence" value="ECO:0007669"/>
    <property type="project" value="UniProtKB-SubCell"/>
</dbReference>
<feature type="binding site" evidence="9">
    <location>
        <position position="239"/>
    </location>
    <ligand>
        <name>Mg(2+)</name>
        <dbReference type="ChEBI" id="CHEBI:18420"/>
        <label>1</label>
    </ligand>
</feature>
<dbReference type="FunFam" id="3.20.20.150:FF:000002">
    <property type="entry name" value="Xylose isomerase"/>
    <property type="match status" value="1"/>
</dbReference>
<evidence type="ECO:0000256" key="10">
    <source>
        <dbReference type="RuleBase" id="RU000609"/>
    </source>
</evidence>
<keyword evidence="4 9" id="KW-0859">Xylose metabolism</keyword>
<protein>
    <recommendedName>
        <fullName evidence="3 9">Xylose isomerase</fullName>
        <ecNumber evidence="3 9">5.3.1.5</ecNumber>
    </recommendedName>
</protein>
<accession>A0A0R0CGM7</accession>
<comment type="catalytic activity">
    <reaction evidence="8 9 10">
        <text>alpha-D-xylose = alpha-D-xylulofuranose</text>
        <dbReference type="Rhea" id="RHEA:22816"/>
        <dbReference type="ChEBI" id="CHEBI:28518"/>
        <dbReference type="ChEBI" id="CHEBI:188998"/>
        <dbReference type="EC" id="5.3.1.5"/>
    </reaction>
</comment>
<evidence type="ECO:0000256" key="5">
    <source>
        <dbReference type="ARBA" id="ARBA00022723"/>
    </source>
</evidence>
<name>A0A0R0CGM7_9GAMM</name>